<dbReference type="Proteomes" id="UP000549394">
    <property type="component" value="Unassembled WGS sequence"/>
</dbReference>
<dbReference type="Gene3D" id="1.20.920.60">
    <property type="match status" value="1"/>
</dbReference>
<dbReference type="OrthoDB" id="6147691at2759"/>
<evidence type="ECO:0000313" key="3">
    <source>
        <dbReference type="Proteomes" id="UP000549394"/>
    </source>
</evidence>
<accession>A0A7I8WDZ9</accession>
<feature type="compositionally biased region" description="Acidic residues" evidence="1">
    <location>
        <begin position="40"/>
        <end position="49"/>
    </location>
</feature>
<proteinExistence type="predicted"/>
<comment type="caution">
    <text evidence="2">The sequence shown here is derived from an EMBL/GenBank/DDBJ whole genome shotgun (WGS) entry which is preliminary data.</text>
</comment>
<dbReference type="AlphaFoldDB" id="A0A7I8WDZ9"/>
<organism evidence="2 3">
    <name type="scientific">Dimorphilus gyrociliatus</name>
    <dbReference type="NCBI Taxonomy" id="2664684"/>
    <lineage>
        <taxon>Eukaryota</taxon>
        <taxon>Metazoa</taxon>
        <taxon>Spiralia</taxon>
        <taxon>Lophotrochozoa</taxon>
        <taxon>Annelida</taxon>
        <taxon>Polychaeta</taxon>
        <taxon>Polychaeta incertae sedis</taxon>
        <taxon>Dinophilidae</taxon>
        <taxon>Dimorphilus</taxon>
    </lineage>
</organism>
<keyword evidence="3" id="KW-1185">Reference proteome</keyword>
<evidence type="ECO:0000313" key="2">
    <source>
        <dbReference type="EMBL" id="CAD5126281.1"/>
    </source>
</evidence>
<protein>
    <submittedName>
        <fullName evidence="2">DgyrCDS14437</fullName>
    </submittedName>
</protein>
<name>A0A7I8WDZ9_9ANNE</name>
<dbReference type="EMBL" id="CAJFCJ010000038">
    <property type="protein sequence ID" value="CAD5126281.1"/>
    <property type="molecule type" value="Genomic_DNA"/>
</dbReference>
<evidence type="ECO:0000256" key="1">
    <source>
        <dbReference type="SAM" id="MobiDB-lite"/>
    </source>
</evidence>
<gene>
    <name evidence="2" type="ORF">DGYR_LOCUS13532</name>
</gene>
<feature type="region of interest" description="Disordered" evidence="1">
    <location>
        <begin position="40"/>
        <end position="76"/>
    </location>
</feature>
<feature type="compositionally biased region" description="Basic and acidic residues" evidence="1">
    <location>
        <begin position="64"/>
        <end position="76"/>
    </location>
</feature>
<sequence>MKNVQTIRMETIENVSNTGEIGEIDWLSKMEEVIYISEFLSDEESDNGNDENPTINENESESGNEEKGNQQQHNDQEEVAKKALNFQNAFHEKDYKKLKIAIDKASVEPINPLLFKDLSKANELKGNLKKIYGLQKRILKLDAKYIAELNQYNQPPTVIHLVIKSTLLILSIGEVQTDEWKECKVFIKYACSNSILKKIKDLKILNVHPGIILRAQEIIDELNMQEVREASAGAAAFYLWCKGNIDIYKKIKKDEMEKSQPAYKDSQKNIFSST</sequence>
<reference evidence="2 3" key="1">
    <citation type="submission" date="2020-08" db="EMBL/GenBank/DDBJ databases">
        <authorList>
            <person name="Hejnol A."/>
        </authorList>
    </citation>
    <scope>NUCLEOTIDE SEQUENCE [LARGE SCALE GENOMIC DNA]</scope>
</reference>